<dbReference type="SUPFAM" id="SSF52833">
    <property type="entry name" value="Thioredoxin-like"/>
    <property type="match status" value="1"/>
</dbReference>
<dbReference type="InterPro" id="IPR036249">
    <property type="entry name" value="Thioredoxin-like_sf"/>
</dbReference>
<sequence length="197" mass="20725">MKTIREVAPGRSYPTRGLAFKQAVRESGRVTAPVALFATDCEHTRHHAAQKGAPRDGTPLRRGCKLNAAEIPWVLSPYSEGHSTASIWAAHVFAGPSLPSGVRPGALATSRIDHGTMGPSRPSQDGTAAAHLCLGAIVGFLAVGVASRRTGVRCNAAVGDAAPDFNLIDENSSPMSLDKYAGKKVLIWWYPKADTGG</sequence>
<dbReference type="Proteomes" id="UP000626109">
    <property type="component" value="Unassembled WGS sequence"/>
</dbReference>
<organism evidence="1 2">
    <name type="scientific">Polarella glacialis</name>
    <name type="common">Dinoflagellate</name>
    <dbReference type="NCBI Taxonomy" id="89957"/>
    <lineage>
        <taxon>Eukaryota</taxon>
        <taxon>Sar</taxon>
        <taxon>Alveolata</taxon>
        <taxon>Dinophyceae</taxon>
        <taxon>Suessiales</taxon>
        <taxon>Suessiaceae</taxon>
        <taxon>Polarella</taxon>
    </lineage>
</organism>
<proteinExistence type="predicted"/>
<reference evidence="1" key="1">
    <citation type="submission" date="2021-02" db="EMBL/GenBank/DDBJ databases">
        <authorList>
            <person name="Dougan E. K."/>
            <person name="Rhodes N."/>
            <person name="Thang M."/>
            <person name="Chan C."/>
        </authorList>
    </citation>
    <scope>NUCLEOTIDE SEQUENCE</scope>
</reference>
<comment type="caution">
    <text evidence="1">The sequence shown here is derived from an EMBL/GenBank/DDBJ whole genome shotgun (WGS) entry which is preliminary data.</text>
</comment>
<evidence type="ECO:0000313" key="2">
    <source>
        <dbReference type="Proteomes" id="UP000626109"/>
    </source>
</evidence>
<protein>
    <recommendedName>
        <fullName evidence="3">Alkyl hydroperoxide reductase subunit C/ Thiol specific antioxidant domain-containing protein</fullName>
    </recommendedName>
</protein>
<dbReference type="Gene3D" id="3.40.30.10">
    <property type="entry name" value="Glutaredoxin"/>
    <property type="match status" value="1"/>
</dbReference>
<evidence type="ECO:0008006" key="3">
    <source>
        <dbReference type="Google" id="ProtNLM"/>
    </source>
</evidence>
<dbReference type="AlphaFoldDB" id="A0A813INV2"/>
<name>A0A813INV2_POLGL</name>
<accession>A0A813INV2</accession>
<dbReference type="EMBL" id="CAJNNW010011070">
    <property type="protein sequence ID" value="CAE8652739.1"/>
    <property type="molecule type" value="Genomic_DNA"/>
</dbReference>
<gene>
    <name evidence="1" type="ORF">PGLA2088_LOCUS9933</name>
</gene>
<evidence type="ECO:0000313" key="1">
    <source>
        <dbReference type="EMBL" id="CAE8652739.1"/>
    </source>
</evidence>